<name>A0AA40E6J0_9PEZI</name>
<dbReference type="SMART" id="SM00672">
    <property type="entry name" value="CAP10"/>
    <property type="match status" value="1"/>
</dbReference>
<dbReference type="AlphaFoldDB" id="A0AA40E6J0"/>
<reference evidence="4" key="1">
    <citation type="submission" date="2023-06" db="EMBL/GenBank/DDBJ databases">
        <title>Genome-scale phylogeny and comparative genomics of the fungal order Sordariales.</title>
        <authorList>
            <consortium name="Lawrence Berkeley National Laboratory"/>
            <person name="Hensen N."/>
            <person name="Bonometti L."/>
            <person name="Westerberg I."/>
            <person name="Brannstrom I.O."/>
            <person name="Guillou S."/>
            <person name="Cros-Aarteil S."/>
            <person name="Calhoun S."/>
            <person name="Haridas S."/>
            <person name="Kuo A."/>
            <person name="Mondo S."/>
            <person name="Pangilinan J."/>
            <person name="Riley R."/>
            <person name="Labutti K."/>
            <person name="Andreopoulos B."/>
            <person name="Lipzen A."/>
            <person name="Chen C."/>
            <person name="Yanf M."/>
            <person name="Daum C."/>
            <person name="Ng V."/>
            <person name="Clum A."/>
            <person name="Steindorff A."/>
            <person name="Ohm R."/>
            <person name="Martin F."/>
            <person name="Silar P."/>
            <person name="Natvig D."/>
            <person name="Lalanne C."/>
            <person name="Gautier V."/>
            <person name="Ament-Velasquez S.L."/>
            <person name="Kruys A."/>
            <person name="Hutchinson M.I."/>
            <person name="Powell A.J."/>
            <person name="Barry K."/>
            <person name="Miller A.N."/>
            <person name="Grigoriev I.V."/>
            <person name="Debuchy R."/>
            <person name="Gladieux P."/>
            <person name="Thoren M.H."/>
            <person name="Johannesson H."/>
        </authorList>
    </citation>
    <scope>NUCLEOTIDE SEQUENCE</scope>
    <source>
        <strain evidence="4">SMH4607-1</strain>
    </source>
</reference>
<evidence type="ECO:0000313" key="5">
    <source>
        <dbReference type="Proteomes" id="UP001172102"/>
    </source>
</evidence>
<dbReference type="Proteomes" id="UP001172102">
    <property type="component" value="Unassembled WGS sequence"/>
</dbReference>
<dbReference type="PANTHER" id="PTHR12203:SF22">
    <property type="entry name" value="CAPSULE ASSOCIATED PROTEIN"/>
    <property type="match status" value="1"/>
</dbReference>
<sequence length="621" mass="70616">MRSPSFPPRRPSALVRYLIPTVFILACVYYLGGADSLLSPDFGSAGSTARWGTSRTPPAAQLATGTHPIDVLIREAEKSFSSKLSKESRSLSAAAAAYRKRRGRHPPPGFKEWYAFAKERKAVMVEDFWDQIYHDLEPFWALKPARIRKDAWDFEMRISVRDGKASSGSDWFWTKIWLSLIQTIEHLLPDMDLALNAMDEPRLVVPWEQINEYMAAAAKSKSLDDPKSLASQFRRLPQPGEGPGREEETPKKEWEDTEHYWLIARRGCAPDSPTRNVATVTDFDHTPSIASSSTLSHMQDGYVANYTLSTEFCHQPDLQGLNGIFVQPLSVSATKVLFPMFGGSKLAVNNEILLPAPMYWNEEERFMGKSDSELPWKRKANMAIWRGVATGGLNEETNWKAFQRHRFVAMNNGTKLTRAEEHTEPPVNFALPSSTYKLKAQEDGCLGTWVDSWANVSFVDLMCAYKDQRFGCNYTAPFFAVGGSVGMAEQFAYKYLPDIDGNSFSGRYLGFLRSSSLPVKATLWHEWHDSRLVAWKHFVPMDSRFGDWYGIMEYFLGYAGEKGPAPGRDRIAERIALAGKEWAERVLRREDMQIYVFRLLLEYARVSDERREHMGWAEDLV</sequence>
<organism evidence="4 5">
    <name type="scientific">Lasiosphaeris hirsuta</name>
    <dbReference type="NCBI Taxonomy" id="260670"/>
    <lineage>
        <taxon>Eukaryota</taxon>
        <taxon>Fungi</taxon>
        <taxon>Dikarya</taxon>
        <taxon>Ascomycota</taxon>
        <taxon>Pezizomycotina</taxon>
        <taxon>Sordariomycetes</taxon>
        <taxon>Sordariomycetidae</taxon>
        <taxon>Sordariales</taxon>
        <taxon>Lasiosphaeriaceae</taxon>
        <taxon>Lasiosphaeris</taxon>
    </lineage>
</organism>
<dbReference type="InterPro" id="IPR051091">
    <property type="entry name" value="O-Glucosyltr/Glycosyltrsf_90"/>
</dbReference>
<feature type="domain" description="Glycosyl transferase CAP10" evidence="3">
    <location>
        <begin position="312"/>
        <end position="610"/>
    </location>
</feature>
<feature type="transmembrane region" description="Helical" evidence="2">
    <location>
        <begin position="12"/>
        <end position="32"/>
    </location>
</feature>
<accession>A0AA40E6J0</accession>
<evidence type="ECO:0000256" key="1">
    <source>
        <dbReference type="SAM" id="MobiDB-lite"/>
    </source>
</evidence>
<comment type="caution">
    <text evidence="4">The sequence shown here is derived from an EMBL/GenBank/DDBJ whole genome shotgun (WGS) entry which is preliminary data.</text>
</comment>
<evidence type="ECO:0000313" key="4">
    <source>
        <dbReference type="EMBL" id="KAK0724308.1"/>
    </source>
</evidence>
<dbReference type="InterPro" id="IPR006598">
    <property type="entry name" value="CAP10"/>
</dbReference>
<keyword evidence="2" id="KW-0472">Membrane</keyword>
<dbReference type="Pfam" id="PF05686">
    <property type="entry name" value="Glyco_transf_90"/>
    <property type="match status" value="1"/>
</dbReference>
<dbReference type="EMBL" id="JAUKUA010000002">
    <property type="protein sequence ID" value="KAK0724308.1"/>
    <property type="molecule type" value="Genomic_DNA"/>
</dbReference>
<gene>
    <name evidence="4" type="ORF">B0H67DRAFT_482075</name>
</gene>
<protein>
    <submittedName>
        <fullName evidence="4">Glycosyltransferase family 90 protein</fullName>
    </submittedName>
</protein>
<dbReference type="PROSITE" id="PS51257">
    <property type="entry name" value="PROKAR_LIPOPROTEIN"/>
    <property type="match status" value="1"/>
</dbReference>
<keyword evidence="2" id="KW-1133">Transmembrane helix</keyword>
<keyword evidence="2" id="KW-0812">Transmembrane</keyword>
<dbReference type="PANTHER" id="PTHR12203">
    <property type="entry name" value="KDEL LYS-ASP-GLU-LEU CONTAINING - RELATED"/>
    <property type="match status" value="1"/>
</dbReference>
<evidence type="ECO:0000259" key="3">
    <source>
        <dbReference type="SMART" id="SM00672"/>
    </source>
</evidence>
<evidence type="ECO:0000256" key="2">
    <source>
        <dbReference type="SAM" id="Phobius"/>
    </source>
</evidence>
<proteinExistence type="predicted"/>
<feature type="region of interest" description="Disordered" evidence="1">
    <location>
        <begin position="233"/>
        <end position="254"/>
    </location>
</feature>
<feature type="compositionally biased region" description="Basic and acidic residues" evidence="1">
    <location>
        <begin position="243"/>
        <end position="254"/>
    </location>
</feature>
<keyword evidence="5" id="KW-1185">Reference proteome</keyword>